<dbReference type="HOGENOM" id="CLU_501637_0_0_1"/>
<dbReference type="InterPro" id="IPR032675">
    <property type="entry name" value="LRR_dom_sf"/>
</dbReference>
<dbReference type="OrthoDB" id="3543113at2759"/>
<reference evidence="1 2" key="1">
    <citation type="submission" date="2014-04" db="EMBL/GenBank/DDBJ databases">
        <authorList>
            <consortium name="DOE Joint Genome Institute"/>
            <person name="Kuo A."/>
            <person name="Ruytinx J."/>
            <person name="Rineau F."/>
            <person name="Colpaert J."/>
            <person name="Kohler A."/>
            <person name="Nagy L.G."/>
            <person name="Floudas D."/>
            <person name="Copeland A."/>
            <person name="Barry K.W."/>
            <person name="Cichocki N."/>
            <person name="Veneault-Fourrey C."/>
            <person name="LaButti K."/>
            <person name="Lindquist E.A."/>
            <person name="Lipzen A."/>
            <person name="Lundell T."/>
            <person name="Morin E."/>
            <person name="Murat C."/>
            <person name="Sun H."/>
            <person name="Tunlid A."/>
            <person name="Henrissat B."/>
            <person name="Grigoriev I.V."/>
            <person name="Hibbett D.S."/>
            <person name="Martin F."/>
            <person name="Nordberg H.P."/>
            <person name="Cantor M.N."/>
            <person name="Hua S.X."/>
        </authorList>
    </citation>
    <scope>NUCLEOTIDE SEQUENCE [LARGE SCALE GENOMIC DNA]</scope>
    <source>
        <strain evidence="1 2">UH-Slu-Lm8-n1</strain>
    </source>
</reference>
<keyword evidence="2" id="KW-1185">Reference proteome</keyword>
<dbReference type="AlphaFoldDB" id="A0A0D0BMY8"/>
<dbReference type="Proteomes" id="UP000054485">
    <property type="component" value="Unassembled WGS sequence"/>
</dbReference>
<dbReference type="SUPFAM" id="SSF52047">
    <property type="entry name" value="RNI-like"/>
    <property type="match status" value="1"/>
</dbReference>
<evidence type="ECO:0008006" key="3">
    <source>
        <dbReference type="Google" id="ProtNLM"/>
    </source>
</evidence>
<gene>
    <name evidence="1" type="ORF">CY34DRAFT_277788</name>
</gene>
<dbReference type="Gene3D" id="3.80.10.10">
    <property type="entry name" value="Ribonuclease Inhibitor"/>
    <property type="match status" value="1"/>
</dbReference>
<reference evidence="2" key="2">
    <citation type="submission" date="2015-01" db="EMBL/GenBank/DDBJ databases">
        <title>Evolutionary Origins and Diversification of the Mycorrhizal Mutualists.</title>
        <authorList>
            <consortium name="DOE Joint Genome Institute"/>
            <consortium name="Mycorrhizal Genomics Consortium"/>
            <person name="Kohler A."/>
            <person name="Kuo A."/>
            <person name="Nagy L.G."/>
            <person name="Floudas D."/>
            <person name="Copeland A."/>
            <person name="Barry K.W."/>
            <person name="Cichocki N."/>
            <person name="Veneault-Fourrey C."/>
            <person name="LaButti K."/>
            <person name="Lindquist E.A."/>
            <person name="Lipzen A."/>
            <person name="Lundell T."/>
            <person name="Morin E."/>
            <person name="Murat C."/>
            <person name="Riley R."/>
            <person name="Ohm R."/>
            <person name="Sun H."/>
            <person name="Tunlid A."/>
            <person name="Henrissat B."/>
            <person name="Grigoriev I.V."/>
            <person name="Hibbett D.S."/>
            <person name="Martin F."/>
        </authorList>
    </citation>
    <scope>NUCLEOTIDE SEQUENCE [LARGE SCALE GENOMIC DNA]</scope>
    <source>
        <strain evidence="2">UH-Slu-Lm8-n1</strain>
    </source>
</reference>
<accession>A0A0D0BMY8</accession>
<protein>
    <recommendedName>
        <fullName evidence="3">F-box domain-containing protein</fullName>
    </recommendedName>
</protein>
<organism evidence="1 2">
    <name type="scientific">Suillus luteus UH-Slu-Lm8-n1</name>
    <dbReference type="NCBI Taxonomy" id="930992"/>
    <lineage>
        <taxon>Eukaryota</taxon>
        <taxon>Fungi</taxon>
        <taxon>Dikarya</taxon>
        <taxon>Basidiomycota</taxon>
        <taxon>Agaricomycotina</taxon>
        <taxon>Agaricomycetes</taxon>
        <taxon>Agaricomycetidae</taxon>
        <taxon>Boletales</taxon>
        <taxon>Suillineae</taxon>
        <taxon>Suillaceae</taxon>
        <taxon>Suillus</taxon>
    </lineage>
</organism>
<dbReference type="EMBL" id="KN835149">
    <property type="protein sequence ID" value="KIK47197.1"/>
    <property type="molecule type" value="Genomic_DNA"/>
</dbReference>
<dbReference type="STRING" id="930992.A0A0D0BMY8"/>
<evidence type="ECO:0000313" key="1">
    <source>
        <dbReference type="EMBL" id="KIK47197.1"/>
    </source>
</evidence>
<name>A0A0D0BMY8_9AGAM</name>
<dbReference type="InParanoid" id="A0A0D0BMY8"/>
<proteinExistence type="predicted"/>
<evidence type="ECO:0000313" key="2">
    <source>
        <dbReference type="Proteomes" id="UP000054485"/>
    </source>
</evidence>
<sequence>MHHALLVDEILLNILTVLREADAPYSQLNAVARTCHFLSPLALDFLWSELPDVRPLLQYMKPRIPNDPRTSVLCASFQRAASRVRKLSCPALACSDTHSQIALTERLRLLSLMRITTSLFPNLRQLSWTDTDQSRYVYIRLFLSPTLESLELDFFFHKPPHFPFLTLLPKLCPNLHSMTISKHSVISLSGDEGPSAVQTICQLPRLTTLECKASTISEADLLHLSQLKSLVTLSLGIPSWVSCDHGILVPHRSGAAKDCADRSWFCNLRNLHLRAYTIPVITSFVEPGCRSLQSVVFDISEAPTTASLTECFSTLYSLQCDSECSAMRSIKVHDSLSNATLGVSQLLPDSKIITVDIFRPLFAFTKLRVFDLGVCLSFSLGDSDLTAMASSWPELEVFCLNEGRGWHLSASEPRQSITIRGLQSLCALCPRLYQIAIVLNALLPCPITSQSSRQDTTLARNLAVTSLSLGDSMLANPQDVACALSNIFPRLKRINAWQHPLGTLPNGRHHRRLWEEVNNILQQRDITPLTQ</sequence>